<feature type="non-terminal residue" evidence="1">
    <location>
        <position position="45"/>
    </location>
</feature>
<sequence>NQLHDPNQSGYKPAHSTETALIAVWVLLALFEDGFSPIRRDGPIR</sequence>
<dbReference type="EMBL" id="JAROKS010000012">
    <property type="protein sequence ID" value="KAK1799356.1"/>
    <property type="molecule type" value="Genomic_DNA"/>
</dbReference>
<keyword evidence="2" id="KW-1185">Reference proteome</keyword>
<accession>A0AAD8ZHM5</accession>
<comment type="caution">
    <text evidence="1">The sequence shown here is derived from an EMBL/GenBank/DDBJ whole genome shotgun (WGS) entry which is preliminary data.</text>
</comment>
<name>A0AAD8ZHM5_9TELE</name>
<gene>
    <name evidence="1" type="ORF">P4O66_007592</name>
</gene>
<dbReference type="Proteomes" id="UP001239994">
    <property type="component" value="Unassembled WGS sequence"/>
</dbReference>
<protein>
    <submittedName>
        <fullName evidence="1">Uncharacterized protein</fullName>
    </submittedName>
</protein>
<organism evidence="1 2">
    <name type="scientific">Electrophorus voltai</name>
    <dbReference type="NCBI Taxonomy" id="2609070"/>
    <lineage>
        <taxon>Eukaryota</taxon>
        <taxon>Metazoa</taxon>
        <taxon>Chordata</taxon>
        <taxon>Craniata</taxon>
        <taxon>Vertebrata</taxon>
        <taxon>Euteleostomi</taxon>
        <taxon>Actinopterygii</taxon>
        <taxon>Neopterygii</taxon>
        <taxon>Teleostei</taxon>
        <taxon>Ostariophysi</taxon>
        <taxon>Gymnotiformes</taxon>
        <taxon>Gymnotoidei</taxon>
        <taxon>Gymnotidae</taxon>
        <taxon>Electrophorus</taxon>
    </lineage>
</organism>
<reference evidence="1" key="1">
    <citation type="submission" date="2023-03" db="EMBL/GenBank/DDBJ databases">
        <title>Electrophorus voltai genome.</title>
        <authorList>
            <person name="Bian C."/>
        </authorList>
    </citation>
    <scope>NUCLEOTIDE SEQUENCE</scope>
    <source>
        <strain evidence="1">CB-2022</strain>
        <tissue evidence="1">Muscle</tissue>
    </source>
</reference>
<evidence type="ECO:0000313" key="2">
    <source>
        <dbReference type="Proteomes" id="UP001239994"/>
    </source>
</evidence>
<proteinExistence type="predicted"/>
<dbReference type="AlphaFoldDB" id="A0AAD8ZHM5"/>
<evidence type="ECO:0000313" key="1">
    <source>
        <dbReference type="EMBL" id="KAK1799356.1"/>
    </source>
</evidence>